<evidence type="ECO:0000313" key="3">
    <source>
        <dbReference type="Proteomes" id="UP000325081"/>
    </source>
</evidence>
<organism evidence="2 3">
    <name type="scientific">Striga asiatica</name>
    <name type="common">Asiatic witchweed</name>
    <name type="synonym">Buchnera asiatica</name>
    <dbReference type="NCBI Taxonomy" id="4170"/>
    <lineage>
        <taxon>Eukaryota</taxon>
        <taxon>Viridiplantae</taxon>
        <taxon>Streptophyta</taxon>
        <taxon>Embryophyta</taxon>
        <taxon>Tracheophyta</taxon>
        <taxon>Spermatophyta</taxon>
        <taxon>Magnoliopsida</taxon>
        <taxon>eudicotyledons</taxon>
        <taxon>Gunneridae</taxon>
        <taxon>Pentapetalae</taxon>
        <taxon>asterids</taxon>
        <taxon>lamiids</taxon>
        <taxon>Lamiales</taxon>
        <taxon>Orobanchaceae</taxon>
        <taxon>Buchnereae</taxon>
        <taxon>Striga</taxon>
    </lineage>
</organism>
<dbReference type="Proteomes" id="UP000325081">
    <property type="component" value="Unassembled WGS sequence"/>
</dbReference>
<evidence type="ECO:0000256" key="1">
    <source>
        <dbReference type="SAM" id="MobiDB-lite"/>
    </source>
</evidence>
<feature type="region of interest" description="Disordered" evidence="1">
    <location>
        <begin position="132"/>
        <end position="175"/>
    </location>
</feature>
<gene>
    <name evidence="2" type="ORF">STAS_27858</name>
</gene>
<dbReference type="EMBL" id="BKCP01009315">
    <property type="protein sequence ID" value="GER50541.1"/>
    <property type="molecule type" value="Genomic_DNA"/>
</dbReference>
<dbReference type="AlphaFoldDB" id="A0A5A7R2J8"/>
<evidence type="ECO:0000313" key="2">
    <source>
        <dbReference type="EMBL" id="GER50541.1"/>
    </source>
</evidence>
<protein>
    <submittedName>
        <fullName evidence="2">Acyl-homoserine lactone acylase PvdQ</fullName>
    </submittedName>
</protein>
<feature type="compositionally biased region" description="Basic and acidic residues" evidence="1">
    <location>
        <begin position="165"/>
        <end position="174"/>
    </location>
</feature>
<reference evidence="3" key="1">
    <citation type="journal article" date="2019" name="Curr. Biol.">
        <title>Genome Sequence of Striga asiatica Provides Insight into the Evolution of Plant Parasitism.</title>
        <authorList>
            <person name="Yoshida S."/>
            <person name="Kim S."/>
            <person name="Wafula E.K."/>
            <person name="Tanskanen J."/>
            <person name="Kim Y.M."/>
            <person name="Honaas L."/>
            <person name="Yang Z."/>
            <person name="Spallek T."/>
            <person name="Conn C.E."/>
            <person name="Ichihashi Y."/>
            <person name="Cheong K."/>
            <person name="Cui S."/>
            <person name="Der J.P."/>
            <person name="Gundlach H."/>
            <person name="Jiao Y."/>
            <person name="Hori C."/>
            <person name="Ishida J.K."/>
            <person name="Kasahara H."/>
            <person name="Kiba T."/>
            <person name="Kim M.S."/>
            <person name="Koo N."/>
            <person name="Laohavisit A."/>
            <person name="Lee Y.H."/>
            <person name="Lumba S."/>
            <person name="McCourt P."/>
            <person name="Mortimer J.C."/>
            <person name="Mutuku J.M."/>
            <person name="Nomura T."/>
            <person name="Sasaki-Sekimoto Y."/>
            <person name="Seto Y."/>
            <person name="Wang Y."/>
            <person name="Wakatake T."/>
            <person name="Sakakibara H."/>
            <person name="Demura T."/>
            <person name="Yamaguchi S."/>
            <person name="Yoneyama K."/>
            <person name="Manabe R.I."/>
            <person name="Nelson D.C."/>
            <person name="Schulman A.H."/>
            <person name="Timko M.P."/>
            <person name="dePamphilis C.W."/>
            <person name="Choi D."/>
            <person name="Shirasu K."/>
        </authorList>
    </citation>
    <scope>NUCLEOTIDE SEQUENCE [LARGE SCALE GENOMIC DNA]</scope>
    <source>
        <strain evidence="3">cv. UVA1</strain>
    </source>
</reference>
<accession>A0A5A7R2J8</accession>
<sequence length="869" mass="96958">MATPREEHVNKVVAKGRKSEFPFSEYLGFYSLASLINKARPTWLRFVCWVDTNFLNQGGEQSETRPIFMHILKMALLHWEDTARTPPGGSSGESWTMGERRKLLWRVEGNHIPLFFPPTFLCSRSILVRERNSPNEQGGHPSHQSLSMKSPSGHNPSLPPTTRGEQSESREGNRRMALPIRSSEWSGVFSWNPIDISAHPSSSTFAERLYLGLQRLSISPFSISISFLGLHYGPMSDKRRLFLSAELVRFLIHITSSHALPYNKKRKSEKSLVSKSGQLHRASKSNFGNPNPAPIPIAFMQDQDPIGQKSSCCILQLYEMQKTVKETNFSKRSEVTGEESWNVRRAKPELVVVCYKEVDRSNFRSENICAGKIKLLDSRDLRAENLILYGETFFSKIYLKVDNRQGNILYFLFVGEQASQLVMRKTNPTARRELDNGSTLTPELGERIFENLSEVGRLSFFLSEQLGRTTDPEIGLAYPARTKEFVDLFRYSSSSGRTNLVNQAYLVKRGVEEEAFRQEIGLFLLLSILWFCFFVGDPTPSVPAEIAYGMGSSPIAPFHNKFIEAEPTLLPFSQSPKAIAQLLKIGPLPRKDLSKQSSFFDGEKLLGSQTADYHFITLGASPVTESVEFNNDTYTQTKICPCNCFTNPTALADSVAVFEVSENFPGIVVVRGFTQGLLPVLTLEANGAASANEGKQGSKVRLKERSEAKLGNALILGAADICPWLAESPLLKKFRRKCIPVGMQQSASAAAATPLAGSKTIEMFDDHMGPQCLWHSLCRSKDMPPQPPLRCLPRLTAQVFLGPPRSLTPDRHTSALIGHGRKRGGLKTMDCLHLPSSATGERLKSKVKEWSGQPTKSLITSLKSFSILR</sequence>
<proteinExistence type="predicted"/>
<keyword evidence="3" id="KW-1185">Reference proteome</keyword>
<name>A0A5A7R2J8_STRAF</name>
<comment type="caution">
    <text evidence="2">The sequence shown here is derived from an EMBL/GenBank/DDBJ whole genome shotgun (WGS) entry which is preliminary data.</text>
</comment>
<feature type="compositionally biased region" description="Polar residues" evidence="1">
    <location>
        <begin position="142"/>
        <end position="155"/>
    </location>
</feature>